<dbReference type="PANTHER" id="PTHR39087">
    <property type="entry name" value="UPF0104 MEMBRANE PROTEIN MJ1595"/>
    <property type="match status" value="1"/>
</dbReference>
<evidence type="ECO:0000313" key="8">
    <source>
        <dbReference type="Proteomes" id="UP000320781"/>
    </source>
</evidence>
<dbReference type="InterPro" id="IPR022791">
    <property type="entry name" value="L-PG_synthase/AglD"/>
</dbReference>
<gene>
    <name evidence="7" type="ORF">E3J95_00880</name>
</gene>
<comment type="subcellular location">
    <subcellularLocation>
        <location evidence="1">Cell membrane</location>
        <topology evidence="1">Multi-pass membrane protein</topology>
    </subcellularLocation>
</comment>
<name>A0A523QM44_UNCAE</name>
<keyword evidence="4 6" id="KW-1133">Transmembrane helix</keyword>
<evidence type="ECO:0000256" key="5">
    <source>
        <dbReference type="ARBA" id="ARBA00023136"/>
    </source>
</evidence>
<feature type="transmembrane region" description="Helical" evidence="6">
    <location>
        <begin position="300"/>
        <end position="325"/>
    </location>
</feature>
<feature type="transmembrane region" description="Helical" evidence="6">
    <location>
        <begin position="156"/>
        <end position="176"/>
    </location>
</feature>
<evidence type="ECO:0000256" key="2">
    <source>
        <dbReference type="ARBA" id="ARBA00022475"/>
    </source>
</evidence>
<feature type="transmembrane region" description="Helical" evidence="6">
    <location>
        <begin position="259"/>
        <end position="280"/>
    </location>
</feature>
<evidence type="ECO:0000256" key="3">
    <source>
        <dbReference type="ARBA" id="ARBA00022692"/>
    </source>
</evidence>
<evidence type="ECO:0000256" key="6">
    <source>
        <dbReference type="SAM" id="Phobius"/>
    </source>
</evidence>
<organism evidence="7 8">
    <name type="scientific">Aerophobetes bacterium</name>
    <dbReference type="NCBI Taxonomy" id="2030807"/>
    <lineage>
        <taxon>Bacteria</taxon>
        <taxon>Candidatus Aerophobota</taxon>
    </lineage>
</organism>
<dbReference type="AlphaFoldDB" id="A0A523QM44"/>
<keyword evidence="3 6" id="KW-0812">Transmembrane</keyword>
<keyword evidence="2" id="KW-1003">Cell membrane</keyword>
<evidence type="ECO:0000256" key="4">
    <source>
        <dbReference type="ARBA" id="ARBA00022989"/>
    </source>
</evidence>
<keyword evidence="5 6" id="KW-0472">Membrane</keyword>
<dbReference type="Proteomes" id="UP000320781">
    <property type="component" value="Unassembled WGS sequence"/>
</dbReference>
<feature type="transmembrane region" description="Helical" evidence="6">
    <location>
        <begin position="44"/>
        <end position="64"/>
    </location>
</feature>
<evidence type="ECO:0000256" key="1">
    <source>
        <dbReference type="ARBA" id="ARBA00004651"/>
    </source>
</evidence>
<feature type="transmembrane region" description="Helical" evidence="6">
    <location>
        <begin position="222"/>
        <end position="247"/>
    </location>
</feature>
<reference evidence="7 8" key="1">
    <citation type="submission" date="2019-03" db="EMBL/GenBank/DDBJ databases">
        <title>Metabolic potential of uncultured bacteria and archaea associated with petroleum seepage in deep-sea sediments.</title>
        <authorList>
            <person name="Dong X."/>
            <person name="Hubert C."/>
        </authorList>
    </citation>
    <scope>NUCLEOTIDE SEQUENCE [LARGE SCALE GENOMIC DNA]</scope>
    <source>
        <strain evidence="7">E44_bin92</strain>
    </source>
</reference>
<protein>
    <submittedName>
        <fullName evidence="7">Flippase-like domain-containing protein</fullName>
    </submittedName>
</protein>
<proteinExistence type="predicted"/>
<feature type="transmembrane region" description="Helical" evidence="6">
    <location>
        <begin position="116"/>
        <end position="144"/>
    </location>
</feature>
<accession>A0A523QM44</accession>
<dbReference type="EMBL" id="SOKU01000035">
    <property type="protein sequence ID" value="TES86880.1"/>
    <property type="molecule type" value="Genomic_DNA"/>
</dbReference>
<dbReference type="NCBIfam" id="TIGR00374">
    <property type="entry name" value="flippase-like domain"/>
    <property type="match status" value="1"/>
</dbReference>
<dbReference type="Pfam" id="PF03706">
    <property type="entry name" value="LPG_synthase_TM"/>
    <property type="match status" value="1"/>
</dbReference>
<evidence type="ECO:0000313" key="7">
    <source>
        <dbReference type="EMBL" id="TES86880.1"/>
    </source>
</evidence>
<comment type="caution">
    <text evidence="7">The sequence shown here is derived from an EMBL/GenBank/DDBJ whole genome shotgun (WGS) entry which is preliminary data.</text>
</comment>
<dbReference type="PANTHER" id="PTHR39087:SF2">
    <property type="entry name" value="UPF0104 MEMBRANE PROTEIN MJ1595"/>
    <property type="match status" value="1"/>
</dbReference>
<dbReference type="GO" id="GO:0005886">
    <property type="term" value="C:plasma membrane"/>
    <property type="evidence" value="ECO:0007669"/>
    <property type="project" value="UniProtKB-SubCell"/>
</dbReference>
<sequence length="334" mass="37312">MKRRLLVLATTLGGSALLVLTFYLIGFGKVIFQLQEVGPGGVSVFIINVLLIFLIDAISWQIILKSYGYRLPFRDILATKIIGFVISYLTPSMYFGGEPVRAYLISKKHNLPLSKIGASVVVNRFLELGAGLFFIYLGTIWTLIEYDLPLQLTVTMLVINTLMGLGMVTLLLSFIYENRLFTTLADLLSRWNPLSKTVAKVRPHISKMEGEVFLVFRRHRRAALAAFALNLLGGSLIFLKPAIFFYFLEIIFKLSQLSLLFALTHLIFILQVSPGALGVFELGEVAIYGLVGVEAQKALAFTLMVRITDAVVIAIASFLALHFGLSKLWRKREE</sequence>